<accession>A0AAV5TWV0</accession>
<dbReference type="AlphaFoldDB" id="A0AAV5TWV0"/>
<name>A0AAV5TWV0_9BILA</name>
<gene>
    <name evidence="2" type="ORF">PENTCL1PPCAC_21022</name>
</gene>
<proteinExistence type="predicted"/>
<keyword evidence="3" id="KW-1185">Reference proteome</keyword>
<reference evidence="2" key="1">
    <citation type="submission" date="2023-10" db="EMBL/GenBank/DDBJ databases">
        <title>Genome assembly of Pristionchus species.</title>
        <authorList>
            <person name="Yoshida K."/>
            <person name="Sommer R.J."/>
        </authorList>
    </citation>
    <scope>NUCLEOTIDE SEQUENCE</scope>
    <source>
        <strain evidence="2">RS0144</strain>
    </source>
</reference>
<dbReference type="PANTHER" id="PTHR31507">
    <property type="entry name" value="PROTEIN CBG15923"/>
    <property type="match status" value="1"/>
</dbReference>
<dbReference type="Gene3D" id="2.20.100.10">
    <property type="entry name" value="Thrombospondin type-1 (TSP1) repeat"/>
    <property type="match status" value="1"/>
</dbReference>
<dbReference type="Proteomes" id="UP001432027">
    <property type="component" value="Unassembled WGS sequence"/>
</dbReference>
<feature type="chain" id="PRO_5043529004" evidence="1">
    <location>
        <begin position="18"/>
        <end position="109"/>
    </location>
</feature>
<dbReference type="EMBL" id="BTSX01000005">
    <property type="protein sequence ID" value="GMS98847.1"/>
    <property type="molecule type" value="Genomic_DNA"/>
</dbReference>
<organism evidence="2 3">
    <name type="scientific">Pristionchus entomophagus</name>
    <dbReference type="NCBI Taxonomy" id="358040"/>
    <lineage>
        <taxon>Eukaryota</taxon>
        <taxon>Metazoa</taxon>
        <taxon>Ecdysozoa</taxon>
        <taxon>Nematoda</taxon>
        <taxon>Chromadorea</taxon>
        <taxon>Rhabditida</taxon>
        <taxon>Rhabditina</taxon>
        <taxon>Diplogasteromorpha</taxon>
        <taxon>Diplogasteroidea</taxon>
        <taxon>Neodiplogasteridae</taxon>
        <taxon>Pristionchus</taxon>
    </lineage>
</organism>
<sequence length="109" mass="11454">MRPQAIVLLLFVVSANAAWSEWAAPPAAMPCSVTCGYCGVRVTRTRTCAEGNGKCSGPSQQYEECGAKMCKFVGKGSKTCCAGYEKGHLTGGGFECVPKANIQPKKGMV</sequence>
<feature type="signal peptide" evidence="1">
    <location>
        <begin position="1"/>
        <end position="17"/>
    </location>
</feature>
<evidence type="ECO:0000313" key="3">
    <source>
        <dbReference type="Proteomes" id="UP001432027"/>
    </source>
</evidence>
<dbReference type="InterPro" id="IPR000884">
    <property type="entry name" value="TSP1_rpt"/>
</dbReference>
<evidence type="ECO:0000256" key="1">
    <source>
        <dbReference type="SAM" id="SignalP"/>
    </source>
</evidence>
<dbReference type="InterPro" id="IPR036383">
    <property type="entry name" value="TSP1_rpt_sf"/>
</dbReference>
<dbReference type="PROSITE" id="PS50092">
    <property type="entry name" value="TSP1"/>
    <property type="match status" value="1"/>
</dbReference>
<protein>
    <submittedName>
        <fullName evidence="2">Uncharacterized protein</fullName>
    </submittedName>
</protein>
<dbReference type="PANTHER" id="PTHR31507:SF3">
    <property type="entry name" value="TIL DOMAIN-CONTAINING PROTEIN"/>
    <property type="match status" value="1"/>
</dbReference>
<keyword evidence="1" id="KW-0732">Signal</keyword>
<comment type="caution">
    <text evidence="2">The sequence shown here is derived from an EMBL/GenBank/DDBJ whole genome shotgun (WGS) entry which is preliminary data.</text>
</comment>
<evidence type="ECO:0000313" key="2">
    <source>
        <dbReference type="EMBL" id="GMS98847.1"/>
    </source>
</evidence>